<reference evidence="2" key="1">
    <citation type="submission" date="2022-09" db="EMBL/GenBank/DDBJ databases">
        <authorList>
            <person name="Yuan C."/>
            <person name="Ke Z."/>
        </authorList>
    </citation>
    <scope>NUCLEOTIDE SEQUENCE</scope>
    <source>
        <strain evidence="2">LB-8</strain>
    </source>
</reference>
<feature type="chain" id="PRO_5040979281" description="Lipoprotein" evidence="1">
    <location>
        <begin position="21"/>
        <end position="188"/>
    </location>
</feature>
<keyword evidence="1" id="KW-0732">Signal</keyword>
<keyword evidence="3" id="KW-1185">Reference proteome</keyword>
<organism evidence="2 3">
    <name type="scientific">Paraflavisolibacter caeni</name>
    <dbReference type="NCBI Taxonomy" id="2982496"/>
    <lineage>
        <taxon>Bacteria</taxon>
        <taxon>Pseudomonadati</taxon>
        <taxon>Bacteroidota</taxon>
        <taxon>Chitinophagia</taxon>
        <taxon>Chitinophagales</taxon>
        <taxon>Chitinophagaceae</taxon>
        <taxon>Paraflavisolibacter</taxon>
    </lineage>
</organism>
<gene>
    <name evidence="2" type="ORF">OCK74_17635</name>
</gene>
<reference evidence="2" key="2">
    <citation type="submission" date="2023-04" db="EMBL/GenBank/DDBJ databases">
        <title>Paracnuella aquatica gen. nov., sp. nov., a member of the family Chitinophagaceae isolated from a hot spring.</title>
        <authorList>
            <person name="Wang C."/>
        </authorList>
    </citation>
    <scope>NUCLEOTIDE SEQUENCE</scope>
    <source>
        <strain evidence="2">LB-8</strain>
    </source>
</reference>
<accession>A0A9X2XY89</accession>
<protein>
    <recommendedName>
        <fullName evidence="4">Lipoprotein</fullName>
    </recommendedName>
</protein>
<evidence type="ECO:0000256" key="1">
    <source>
        <dbReference type="SAM" id="SignalP"/>
    </source>
</evidence>
<dbReference type="AlphaFoldDB" id="A0A9X2XY89"/>
<comment type="caution">
    <text evidence="2">The sequence shown here is derived from an EMBL/GenBank/DDBJ whole genome shotgun (WGS) entry which is preliminary data.</text>
</comment>
<dbReference type="RefSeq" id="WP_279298386.1">
    <property type="nucleotide sequence ID" value="NZ_JAOTIF010000016.1"/>
</dbReference>
<proteinExistence type="predicted"/>
<evidence type="ECO:0008006" key="4">
    <source>
        <dbReference type="Google" id="ProtNLM"/>
    </source>
</evidence>
<evidence type="ECO:0000313" key="3">
    <source>
        <dbReference type="Proteomes" id="UP001155483"/>
    </source>
</evidence>
<dbReference type="EMBL" id="JAOTIF010000016">
    <property type="protein sequence ID" value="MCU7550947.1"/>
    <property type="molecule type" value="Genomic_DNA"/>
</dbReference>
<dbReference type="Proteomes" id="UP001155483">
    <property type="component" value="Unassembled WGS sequence"/>
</dbReference>
<evidence type="ECO:0000313" key="2">
    <source>
        <dbReference type="EMBL" id="MCU7550947.1"/>
    </source>
</evidence>
<feature type="signal peptide" evidence="1">
    <location>
        <begin position="1"/>
        <end position="20"/>
    </location>
</feature>
<sequence>MMKQRLLGLFATAFSFGFVACNNSGDNTSASVDTTTDDVNTATTTATSTGSYAAQADSFRINSEAGAYVDARTGKKIRIKVDPETGARTNMETGEPVDYYVDTRTWWVYGDQGFDTIGTAHMEGKNLRFRDHKNKWVPFDDRWKKDDDGDLKMKTEDVKMKVDKDGDMKIKTDDGKVKITEDGVKEKD</sequence>
<name>A0A9X2XY89_9BACT</name>
<dbReference type="PROSITE" id="PS51257">
    <property type="entry name" value="PROKAR_LIPOPROTEIN"/>
    <property type="match status" value="1"/>
</dbReference>